<dbReference type="OrthoDB" id="7185309at2"/>
<gene>
    <name evidence="1" type="ORF">EHO61_05200</name>
</gene>
<dbReference type="EMBL" id="RQEV01000003">
    <property type="protein sequence ID" value="TGK21241.1"/>
    <property type="molecule type" value="Genomic_DNA"/>
</dbReference>
<dbReference type="RefSeq" id="WP_135812530.1">
    <property type="nucleotide sequence ID" value="NZ_RQEV01000003.1"/>
</dbReference>
<evidence type="ECO:0000313" key="2">
    <source>
        <dbReference type="Proteomes" id="UP000297855"/>
    </source>
</evidence>
<organism evidence="1 2">
    <name type="scientific">Leptospira fluminis</name>
    <dbReference type="NCBI Taxonomy" id="2484979"/>
    <lineage>
        <taxon>Bacteria</taxon>
        <taxon>Pseudomonadati</taxon>
        <taxon>Spirochaetota</taxon>
        <taxon>Spirochaetia</taxon>
        <taxon>Leptospirales</taxon>
        <taxon>Leptospiraceae</taxon>
        <taxon>Leptospira</taxon>
    </lineage>
</organism>
<sequence length="106" mass="11749">MEIQLVYETTCPNKETTKRLIENILLTHGILTDIIEIDKDDPNAPNFAKNLSSPTILIDGKDIEEGTEGPGGNSCRLYKNESGKLSGIPPRHLLENAILEANRKIH</sequence>
<protein>
    <recommendedName>
        <fullName evidence="3">Thioredoxin family protein</fullName>
    </recommendedName>
</protein>
<proteinExistence type="predicted"/>
<keyword evidence="2" id="KW-1185">Reference proteome</keyword>
<evidence type="ECO:0008006" key="3">
    <source>
        <dbReference type="Google" id="ProtNLM"/>
    </source>
</evidence>
<dbReference type="AlphaFoldDB" id="A0A4R9GSY2"/>
<comment type="caution">
    <text evidence="1">The sequence shown here is derived from an EMBL/GenBank/DDBJ whole genome shotgun (WGS) entry which is preliminary data.</text>
</comment>
<accession>A0A4R9GSY2</accession>
<dbReference type="Proteomes" id="UP000297855">
    <property type="component" value="Unassembled WGS sequence"/>
</dbReference>
<evidence type="ECO:0000313" key="1">
    <source>
        <dbReference type="EMBL" id="TGK21241.1"/>
    </source>
</evidence>
<name>A0A4R9GSY2_9LEPT</name>
<reference evidence="1" key="1">
    <citation type="journal article" date="2019" name="PLoS Negl. Trop. Dis.">
        <title>Revisiting the worldwide diversity of Leptospira species in the environment.</title>
        <authorList>
            <person name="Vincent A.T."/>
            <person name="Schiettekatte O."/>
            <person name="Bourhy P."/>
            <person name="Veyrier F.J."/>
            <person name="Picardeau M."/>
        </authorList>
    </citation>
    <scope>NUCLEOTIDE SEQUENCE [LARGE SCALE GENOMIC DNA]</scope>
    <source>
        <strain evidence="1">SCS5</strain>
    </source>
</reference>